<comment type="similarity">
    <text evidence="2">Belongs to the glycosyl hydrolase 88 family.</text>
</comment>
<accession>A0A9E7CTB0</accession>
<keyword evidence="6" id="KW-1185">Reference proteome</keyword>
<sequence>MSKTLSAFALIGFLFFFLGCKKKENLNDIDYQLNSRYQKLLEYPVDSIGFPRSMTFNPDKIIKVTSGDWTSGFFPGNLWQLHRLTRREEYKEKAIQWTSFLEGQKYNDKTHDMGFKIYCSYGEGYKNTNNPAYKNVIITSAKTLITRFNKNVGCIRSWDFNKDKWEYPVIIDNMMNLELLFEATKITGDSTYHKIAVTHANHTLKNHIRDNNSVYHVVVYDTITGNVKQKITHQGFHDESSWSRGQAWCVYGFTMAYRYTKDKKYLDQAIATSNFFINHKNLPEDGIPYWDFNAPGIPNAPKDVSAATILSSSLFELYSYTNDEKILGFAKKVLKSLMTDEYVLEENIQAPFILRHSTGNWPKEDEIDVPLVYADYYFLEALLRSINYK</sequence>
<evidence type="ECO:0000256" key="3">
    <source>
        <dbReference type="PIRSR" id="PIRSR610905-1"/>
    </source>
</evidence>
<evidence type="ECO:0000256" key="2">
    <source>
        <dbReference type="ARBA" id="ARBA00038358"/>
    </source>
</evidence>
<evidence type="ECO:0000313" key="6">
    <source>
        <dbReference type="Proteomes" id="UP000831290"/>
    </source>
</evidence>
<gene>
    <name evidence="5" type="ORF">MQE35_00540</name>
</gene>
<dbReference type="Gene3D" id="1.50.10.10">
    <property type="match status" value="1"/>
</dbReference>
<feature type="binding site" evidence="4">
    <location>
        <position position="244"/>
    </location>
    <ligand>
        <name>substrate</name>
    </ligand>
</feature>
<dbReference type="EMBL" id="CP094358">
    <property type="protein sequence ID" value="UOB17801.1"/>
    <property type="molecule type" value="Genomic_DNA"/>
</dbReference>
<dbReference type="SUPFAM" id="SSF48208">
    <property type="entry name" value="Six-hairpin glycosidases"/>
    <property type="match status" value="1"/>
</dbReference>
<dbReference type="AlphaFoldDB" id="A0A9E7CTB0"/>
<dbReference type="GO" id="GO:0000272">
    <property type="term" value="P:polysaccharide catabolic process"/>
    <property type="evidence" value="ECO:0007669"/>
    <property type="project" value="TreeGrafter"/>
</dbReference>
<name>A0A9E7CTB0_9FLAO</name>
<evidence type="ECO:0000313" key="5">
    <source>
        <dbReference type="EMBL" id="UOB17801.1"/>
    </source>
</evidence>
<feature type="binding site" evidence="4">
    <location>
        <position position="248"/>
    </location>
    <ligand>
        <name>substrate</name>
    </ligand>
</feature>
<dbReference type="InterPro" id="IPR012341">
    <property type="entry name" value="6hp_glycosidase-like_sf"/>
</dbReference>
<dbReference type="PROSITE" id="PS51257">
    <property type="entry name" value="PROKAR_LIPOPROTEIN"/>
    <property type="match status" value="1"/>
</dbReference>
<dbReference type="GO" id="GO:0052757">
    <property type="term" value="F:chondroitin hydrolase activity"/>
    <property type="evidence" value="ECO:0007669"/>
    <property type="project" value="TreeGrafter"/>
</dbReference>
<reference evidence="5" key="1">
    <citation type="submission" date="2022-03" db="EMBL/GenBank/DDBJ databases">
        <title>Description of Abyssus ytuae gen. nov., sp. nov., a novel member of the family Flavobacteriaceae isolated from the sediment of Mariana Trench.</title>
        <authorList>
            <person name="Zhang J."/>
            <person name="Xu X."/>
        </authorList>
    </citation>
    <scope>NUCLEOTIDE SEQUENCE</scope>
    <source>
        <strain evidence="5">MT3330</strain>
    </source>
</reference>
<proteinExistence type="inferred from homology"/>
<feature type="active site" description="Nucleophile" evidence="3">
    <location>
        <position position="112"/>
    </location>
</feature>
<feature type="active site" description="Proton donor" evidence="3">
    <location>
        <position position="172"/>
    </location>
</feature>
<keyword evidence="1 5" id="KW-0378">Hydrolase</keyword>
<organism evidence="5 6">
    <name type="scientific">Abyssalbus ytuae</name>
    <dbReference type="NCBI Taxonomy" id="2926907"/>
    <lineage>
        <taxon>Bacteria</taxon>
        <taxon>Pseudomonadati</taxon>
        <taxon>Bacteroidota</taxon>
        <taxon>Flavobacteriia</taxon>
        <taxon>Flavobacteriales</taxon>
        <taxon>Flavobacteriaceae</taxon>
        <taxon>Abyssalbus</taxon>
    </lineage>
</organism>
<evidence type="ECO:0000256" key="1">
    <source>
        <dbReference type="ARBA" id="ARBA00022801"/>
    </source>
</evidence>
<feature type="binding site" evidence="4">
    <location>
        <position position="232"/>
    </location>
    <ligand>
        <name>substrate</name>
    </ligand>
</feature>
<dbReference type="PANTHER" id="PTHR36845:SF1">
    <property type="entry name" value="HYDROLASE, PUTATIVE (AFU_ORTHOLOGUE AFUA_7G05090)-RELATED"/>
    <property type="match status" value="1"/>
</dbReference>
<dbReference type="Proteomes" id="UP000831290">
    <property type="component" value="Chromosome"/>
</dbReference>
<dbReference type="KEGG" id="fbm:MQE35_00540"/>
<dbReference type="InterPro" id="IPR052369">
    <property type="entry name" value="UG_Glycosaminoglycan_Hydrolase"/>
</dbReference>
<protein>
    <submittedName>
        <fullName evidence="5">Glycoside hydrolase family 88 protein</fullName>
    </submittedName>
</protein>
<dbReference type="RefSeq" id="WP_255843543.1">
    <property type="nucleotide sequence ID" value="NZ_CP094358.1"/>
</dbReference>
<dbReference type="Pfam" id="PF07470">
    <property type="entry name" value="Glyco_hydro_88"/>
    <property type="match status" value="1"/>
</dbReference>
<dbReference type="InterPro" id="IPR008928">
    <property type="entry name" value="6-hairpin_glycosidase_sf"/>
</dbReference>
<feature type="binding site" evidence="4">
    <location>
        <position position="172"/>
    </location>
    <ligand>
        <name>substrate</name>
    </ligand>
</feature>
<dbReference type="PANTHER" id="PTHR36845">
    <property type="entry name" value="HYDROLASE, PUTATIVE (AFU_ORTHOLOGUE AFUA_7G05090)-RELATED"/>
    <property type="match status" value="1"/>
</dbReference>
<dbReference type="InterPro" id="IPR010905">
    <property type="entry name" value="Glyco_hydro_88"/>
</dbReference>
<evidence type="ECO:0000256" key="4">
    <source>
        <dbReference type="PIRSR" id="PIRSR610905-2"/>
    </source>
</evidence>
<feature type="binding site" evidence="4">
    <location>
        <position position="112"/>
    </location>
    <ligand>
        <name>substrate</name>
    </ligand>
</feature>